<dbReference type="RefSeq" id="WP_153412721.1">
    <property type="nucleotide sequence ID" value="NZ_WISB01000052.1"/>
</dbReference>
<dbReference type="PANTHER" id="PTHR43081">
    <property type="entry name" value="ADENYLATE CYCLASE, TERMINAL-DIFFERENTIATION SPECIFIC-RELATED"/>
    <property type="match status" value="1"/>
</dbReference>
<organism evidence="2">
    <name type="scientific">Sinorhizobium medicae</name>
    <dbReference type="NCBI Taxonomy" id="110321"/>
    <lineage>
        <taxon>Bacteria</taxon>
        <taxon>Pseudomonadati</taxon>
        <taxon>Pseudomonadota</taxon>
        <taxon>Alphaproteobacteria</taxon>
        <taxon>Hyphomicrobiales</taxon>
        <taxon>Rhizobiaceae</taxon>
        <taxon>Sinorhizobium/Ensifer group</taxon>
        <taxon>Sinorhizobium</taxon>
    </lineage>
</organism>
<dbReference type="EMBL" id="WISB01000052">
    <property type="protein sequence ID" value="MQW69396.1"/>
    <property type="molecule type" value="Genomic_DNA"/>
</dbReference>
<dbReference type="CDD" id="cd07302">
    <property type="entry name" value="CHD"/>
    <property type="match status" value="1"/>
</dbReference>
<dbReference type="AlphaFoldDB" id="A0A6G1WI76"/>
<dbReference type="SMART" id="SM00044">
    <property type="entry name" value="CYCc"/>
    <property type="match status" value="1"/>
</dbReference>
<gene>
    <name evidence="2" type="ORF">GHJ91_09455</name>
</gene>
<protein>
    <submittedName>
        <fullName evidence="2">Adenylate/guanylate cyclase domain-containing protein</fullName>
    </submittedName>
</protein>
<dbReference type="Gene3D" id="3.30.70.1230">
    <property type="entry name" value="Nucleotide cyclase"/>
    <property type="match status" value="1"/>
</dbReference>
<dbReference type="GO" id="GO:0004016">
    <property type="term" value="F:adenylate cyclase activity"/>
    <property type="evidence" value="ECO:0007669"/>
    <property type="project" value="UniProtKB-ARBA"/>
</dbReference>
<dbReference type="GO" id="GO:0006171">
    <property type="term" value="P:cAMP biosynthetic process"/>
    <property type="evidence" value="ECO:0007669"/>
    <property type="project" value="TreeGrafter"/>
</dbReference>
<comment type="caution">
    <text evidence="2">The sequence shown here is derived from an EMBL/GenBank/DDBJ whole genome shotgun (WGS) entry which is preliminary data.</text>
</comment>
<accession>A0A6G1WI76</accession>
<dbReference type="PROSITE" id="PS50125">
    <property type="entry name" value="GUANYLATE_CYCLASE_2"/>
    <property type="match status" value="1"/>
</dbReference>
<name>A0A6G1WI76_9HYPH</name>
<dbReference type="InterPro" id="IPR050697">
    <property type="entry name" value="Adenylyl/Guanylyl_Cyclase_3/4"/>
</dbReference>
<evidence type="ECO:0000259" key="1">
    <source>
        <dbReference type="PROSITE" id="PS50125"/>
    </source>
</evidence>
<evidence type="ECO:0000313" key="2">
    <source>
        <dbReference type="EMBL" id="MQW69396.1"/>
    </source>
</evidence>
<proteinExistence type="predicted"/>
<dbReference type="Gene3D" id="3.30.450.40">
    <property type="match status" value="1"/>
</dbReference>
<dbReference type="GO" id="GO:0035556">
    <property type="term" value="P:intracellular signal transduction"/>
    <property type="evidence" value="ECO:0007669"/>
    <property type="project" value="InterPro"/>
</dbReference>
<dbReference type="InterPro" id="IPR029016">
    <property type="entry name" value="GAF-like_dom_sf"/>
</dbReference>
<dbReference type="InterPro" id="IPR001054">
    <property type="entry name" value="A/G_cyclase"/>
</dbReference>
<dbReference type="SUPFAM" id="SSF55073">
    <property type="entry name" value="Nucleotide cyclase"/>
    <property type="match status" value="1"/>
</dbReference>
<sequence>MSGQAISKLIEWLAGDDCHRADDGGLAEGLGQRLRAHGLPLDRLTLHLRTLHPEIFGRSVAWAPSEPVEVREREHGFDRTAGFAGNPIRNAMETGEPVMVRIGASNRPLWVDSDLFRDRGLVEFYIMPLRNADGTAGAASFATTQPSRFTDLHRAAIDRIAPALRNACELRTLRRIEHTLLDTYIGASPARRVLAGGVRRGQVEKLEAALMLCDLRGFTELSNQLSAERVLELLNGYFDQVVPAITQAGGEVIKFMGDAALAFFDLQDPATSCNAALASAFDALKRLQCCSPRGVRLHAGIALHYGQAAYGNIGASQRLDFTLIGTDVNLVSRIQGVCSATGHRLILSERCARLLHPDCSKSIGRHRLRGFPEHATLYVPASHPASKN</sequence>
<dbReference type="InterPro" id="IPR029787">
    <property type="entry name" value="Nucleotide_cyclase"/>
</dbReference>
<dbReference type="Pfam" id="PF00211">
    <property type="entry name" value="Guanylate_cyc"/>
    <property type="match status" value="1"/>
</dbReference>
<feature type="domain" description="Guanylate cyclase" evidence="1">
    <location>
        <begin position="209"/>
        <end position="335"/>
    </location>
</feature>
<dbReference type="SUPFAM" id="SSF55781">
    <property type="entry name" value="GAF domain-like"/>
    <property type="match status" value="1"/>
</dbReference>
<dbReference type="PANTHER" id="PTHR43081:SF11">
    <property type="entry name" value="BLR2264 PROTEIN"/>
    <property type="match status" value="1"/>
</dbReference>
<reference evidence="2" key="1">
    <citation type="journal article" date="2013" name="Genome Biol.">
        <title>Comparative genomics of the core and accessory genomes of 48 Sinorhizobium strains comprising five genospecies.</title>
        <authorList>
            <person name="Sugawara M."/>
            <person name="Epstein B."/>
            <person name="Badgley B.D."/>
            <person name="Unno T."/>
            <person name="Xu L."/>
            <person name="Reese J."/>
            <person name="Gyaneshwar P."/>
            <person name="Denny R."/>
            <person name="Mudge J."/>
            <person name="Bharti A.K."/>
            <person name="Farmer A.D."/>
            <person name="May G.D."/>
            <person name="Woodward J.E."/>
            <person name="Medigue C."/>
            <person name="Vallenet D."/>
            <person name="Lajus A."/>
            <person name="Rouy Z."/>
            <person name="Martinez-Vaz B."/>
            <person name="Tiffin P."/>
            <person name="Young N.D."/>
            <person name="Sadowsky M.J."/>
        </authorList>
    </citation>
    <scope>NUCLEOTIDE SEQUENCE</scope>
    <source>
        <strain evidence="2">M1</strain>
    </source>
</reference>